<sequence length="88" mass="10045">MLGILLMASCVGKSPCKLTNWPTCSADICIEIECHRKTKKVILTSNKLYPAFVSQRPTGVIHSKCFWVPCVFFIEDRYQLSMFCPEKL</sequence>
<protein>
    <submittedName>
        <fullName evidence="2">Secreted protein</fullName>
    </submittedName>
</protein>
<keyword evidence="1" id="KW-1185">Reference proteome</keyword>
<evidence type="ECO:0000313" key="1">
    <source>
        <dbReference type="Proteomes" id="UP000887565"/>
    </source>
</evidence>
<name>A0A915KC42_ROMCU</name>
<dbReference type="AlphaFoldDB" id="A0A915KC42"/>
<evidence type="ECO:0000313" key="2">
    <source>
        <dbReference type="WBParaSite" id="nRc.2.0.1.t35479-RA"/>
    </source>
</evidence>
<proteinExistence type="predicted"/>
<reference evidence="2" key="1">
    <citation type="submission" date="2022-11" db="UniProtKB">
        <authorList>
            <consortium name="WormBaseParasite"/>
        </authorList>
    </citation>
    <scope>IDENTIFICATION</scope>
</reference>
<dbReference type="WBParaSite" id="nRc.2.0.1.t35479-RA">
    <property type="protein sequence ID" value="nRc.2.0.1.t35479-RA"/>
    <property type="gene ID" value="nRc.2.0.1.g35479"/>
</dbReference>
<dbReference type="Proteomes" id="UP000887565">
    <property type="component" value="Unplaced"/>
</dbReference>
<accession>A0A915KC42</accession>
<organism evidence="1 2">
    <name type="scientific">Romanomermis culicivorax</name>
    <name type="common">Nematode worm</name>
    <dbReference type="NCBI Taxonomy" id="13658"/>
    <lineage>
        <taxon>Eukaryota</taxon>
        <taxon>Metazoa</taxon>
        <taxon>Ecdysozoa</taxon>
        <taxon>Nematoda</taxon>
        <taxon>Enoplea</taxon>
        <taxon>Dorylaimia</taxon>
        <taxon>Mermithida</taxon>
        <taxon>Mermithoidea</taxon>
        <taxon>Mermithidae</taxon>
        <taxon>Romanomermis</taxon>
    </lineage>
</organism>